<evidence type="ECO:0000256" key="1">
    <source>
        <dbReference type="ARBA" id="ARBA00004370"/>
    </source>
</evidence>
<evidence type="ECO:0000259" key="8">
    <source>
        <dbReference type="PROSITE" id="PS50268"/>
    </source>
</evidence>
<evidence type="ECO:0000256" key="3">
    <source>
        <dbReference type="ARBA" id="ARBA00022737"/>
    </source>
</evidence>
<dbReference type="GO" id="GO:0016020">
    <property type="term" value="C:membrane"/>
    <property type="evidence" value="ECO:0007669"/>
    <property type="project" value="UniProtKB-SubCell"/>
</dbReference>
<dbReference type="SUPFAM" id="SSF49313">
    <property type="entry name" value="Cadherin-like"/>
    <property type="match status" value="1"/>
</dbReference>
<dbReference type="Gene3D" id="2.60.40.60">
    <property type="entry name" value="Cadherins"/>
    <property type="match status" value="2"/>
</dbReference>
<dbReference type="InterPro" id="IPR015919">
    <property type="entry name" value="Cadherin-like_sf"/>
</dbReference>
<dbReference type="InterPro" id="IPR002126">
    <property type="entry name" value="Cadherin-like_dom"/>
</dbReference>
<evidence type="ECO:0000256" key="5">
    <source>
        <dbReference type="ARBA" id="ARBA00022889"/>
    </source>
</evidence>
<name>A0A383EQF2_9ZZZZ</name>
<reference evidence="9" key="1">
    <citation type="submission" date="2018-05" db="EMBL/GenBank/DDBJ databases">
        <authorList>
            <person name="Lanie J.A."/>
            <person name="Ng W.-L."/>
            <person name="Kazmierczak K.M."/>
            <person name="Andrzejewski T.M."/>
            <person name="Davidsen T.M."/>
            <person name="Wayne K.J."/>
            <person name="Tettelin H."/>
            <person name="Glass J.I."/>
            <person name="Rusch D."/>
            <person name="Podicherti R."/>
            <person name="Tsui H.-C.T."/>
            <person name="Winkler M.E."/>
        </authorList>
    </citation>
    <scope>NUCLEOTIDE SEQUENCE</scope>
</reference>
<feature type="domain" description="Cadherin" evidence="8">
    <location>
        <begin position="19"/>
        <end position="129"/>
    </location>
</feature>
<gene>
    <name evidence="9" type="ORF">METZ01_LOCUS511980</name>
</gene>
<dbReference type="PANTHER" id="PTHR24025">
    <property type="entry name" value="DESMOGLEIN FAMILY MEMBER"/>
    <property type="match status" value="1"/>
</dbReference>
<keyword evidence="4" id="KW-0106">Calcium</keyword>
<comment type="subcellular location">
    <subcellularLocation>
        <location evidence="1">Membrane</location>
    </subcellularLocation>
</comment>
<dbReference type="GO" id="GO:0007156">
    <property type="term" value="P:homophilic cell adhesion via plasma membrane adhesion molecules"/>
    <property type="evidence" value="ECO:0007669"/>
    <property type="project" value="InterPro"/>
</dbReference>
<keyword evidence="6" id="KW-1133">Transmembrane helix</keyword>
<dbReference type="AlphaFoldDB" id="A0A383EQF2"/>
<sequence length="230" mass="24941">EQLLKIQVVDVSEVSSIENIELAPATIPENSPAGTRVGSFATLLKGGLRIPSQDSSISASYEFISGSGDSGNALFTITGNKLTSNRPFDHELEPFTSIRVLSKTSEGESMVKSLQIQILDVFENTPPTFTSFEGKELVELTFLENKQVVGILSATDPDDQILTYALMKEADYAAFTLSSATGLLTFAEKPDFENPKDANQNNVYEVGVLVSDGIKTDLQRLRITILDDGL</sequence>
<evidence type="ECO:0000313" key="9">
    <source>
        <dbReference type="EMBL" id="SVE59126.1"/>
    </source>
</evidence>
<dbReference type="InterPro" id="IPR050971">
    <property type="entry name" value="Cadherin-domain_protein"/>
</dbReference>
<dbReference type="GO" id="GO:0005911">
    <property type="term" value="C:cell-cell junction"/>
    <property type="evidence" value="ECO:0007669"/>
    <property type="project" value="TreeGrafter"/>
</dbReference>
<keyword evidence="2" id="KW-0812">Transmembrane</keyword>
<feature type="non-terminal residue" evidence="9">
    <location>
        <position position="1"/>
    </location>
</feature>
<dbReference type="PANTHER" id="PTHR24025:SF23">
    <property type="entry name" value="NEURAL-CADHERIN"/>
    <property type="match status" value="1"/>
</dbReference>
<keyword evidence="3" id="KW-0677">Repeat</keyword>
<protein>
    <recommendedName>
        <fullName evidence="8">Cadherin domain-containing protein</fullName>
    </recommendedName>
</protein>
<evidence type="ECO:0000256" key="4">
    <source>
        <dbReference type="ARBA" id="ARBA00022837"/>
    </source>
</evidence>
<accession>A0A383EQF2</accession>
<feature type="domain" description="Cadherin" evidence="8">
    <location>
        <begin position="149"/>
        <end position="227"/>
    </location>
</feature>
<keyword evidence="7" id="KW-0472">Membrane</keyword>
<proteinExistence type="predicted"/>
<dbReference type="EMBL" id="UINC01227996">
    <property type="protein sequence ID" value="SVE59126.1"/>
    <property type="molecule type" value="Genomic_DNA"/>
</dbReference>
<dbReference type="SMART" id="SM00112">
    <property type="entry name" value="CA"/>
    <property type="match status" value="2"/>
</dbReference>
<evidence type="ECO:0000256" key="7">
    <source>
        <dbReference type="ARBA" id="ARBA00023136"/>
    </source>
</evidence>
<evidence type="ECO:0000256" key="2">
    <source>
        <dbReference type="ARBA" id="ARBA00022692"/>
    </source>
</evidence>
<keyword evidence="5" id="KW-0130">Cell adhesion</keyword>
<evidence type="ECO:0000256" key="6">
    <source>
        <dbReference type="ARBA" id="ARBA00022989"/>
    </source>
</evidence>
<dbReference type="CDD" id="cd11304">
    <property type="entry name" value="Cadherin_repeat"/>
    <property type="match status" value="2"/>
</dbReference>
<dbReference type="PROSITE" id="PS50268">
    <property type="entry name" value="CADHERIN_2"/>
    <property type="match status" value="2"/>
</dbReference>
<organism evidence="9">
    <name type="scientific">marine metagenome</name>
    <dbReference type="NCBI Taxonomy" id="408172"/>
    <lineage>
        <taxon>unclassified sequences</taxon>
        <taxon>metagenomes</taxon>
        <taxon>ecological metagenomes</taxon>
    </lineage>
</organism>
<feature type="non-terminal residue" evidence="9">
    <location>
        <position position="230"/>
    </location>
</feature>
<dbReference type="GO" id="GO:0005509">
    <property type="term" value="F:calcium ion binding"/>
    <property type="evidence" value="ECO:0007669"/>
    <property type="project" value="InterPro"/>
</dbReference>